<sequence>MKDFQQIRREQLIKKANELLDRADLLVDQIITNAHIAEQAKSKKVALAA</sequence>
<name>A0AAW6RYI7_ACIJO</name>
<evidence type="ECO:0000313" key="2">
    <source>
        <dbReference type="Proteomes" id="UP001157887"/>
    </source>
</evidence>
<comment type="caution">
    <text evidence="1">The sequence shown here is derived from an EMBL/GenBank/DDBJ whole genome shotgun (WGS) entry which is preliminary data.</text>
</comment>
<evidence type="ECO:0000313" key="1">
    <source>
        <dbReference type="EMBL" id="MDG9788369.1"/>
    </source>
</evidence>
<dbReference type="AlphaFoldDB" id="A0AAW6RYI7"/>
<proteinExistence type="predicted"/>
<gene>
    <name evidence="1" type="ORF">N7566_15550</name>
</gene>
<accession>A0AAW6RYI7</accession>
<evidence type="ECO:0008006" key="3">
    <source>
        <dbReference type="Google" id="ProtNLM"/>
    </source>
</evidence>
<dbReference type="Proteomes" id="UP001157887">
    <property type="component" value="Unassembled WGS sequence"/>
</dbReference>
<dbReference type="RefSeq" id="WP_159153061.1">
    <property type="nucleotide sequence ID" value="NZ_JAOCHC010000008.1"/>
</dbReference>
<protein>
    <recommendedName>
        <fullName evidence="3">Transcriptional regulator</fullName>
    </recommendedName>
</protein>
<organism evidence="1 2">
    <name type="scientific">Acinetobacter johnsonii</name>
    <dbReference type="NCBI Taxonomy" id="40214"/>
    <lineage>
        <taxon>Bacteria</taxon>
        <taxon>Pseudomonadati</taxon>
        <taxon>Pseudomonadota</taxon>
        <taxon>Gammaproteobacteria</taxon>
        <taxon>Moraxellales</taxon>
        <taxon>Moraxellaceae</taxon>
        <taxon>Acinetobacter</taxon>
    </lineage>
</organism>
<reference evidence="1" key="1">
    <citation type="submission" date="2022-09" db="EMBL/GenBank/DDBJ databases">
        <title>Intensive care unit water sources are persistently colonized with multi-drug resistant bacteria and are the site of extensive horizontal gene transfer of antibiotic resistance genes.</title>
        <authorList>
            <person name="Diorio-Toth L."/>
        </authorList>
    </citation>
    <scope>NUCLEOTIDE SEQUENCE</scope>
    <source>
        <strain evidence="1">GD04065</strain>
    </source>
</reference>
<dbReference type="EMBL" id="JAOECG010000030">
    <property type="protein sequence ID" value="MDG9788369.1"/>
    <property type="molecule type" value="Genomic_DNA"/>
</dbReference>